<sequence>MQDTPTAEPTFELLVKRVLRPVKILQSPFVAVERKLFKYDDIVVFENYKGRDDGVDSSAFMAWFQRGYKPRTKLIEFNSVGKSYLDWKVVKGIEPFVKILLALMNNLGISKKDPDYIEPSCMELKVTIDDTLPQQMNGHDCEIFVILYALYNLCEGRESIPHTFDTSKCRMDIVTLLYKHREMYLKRAR</sequence>
<dbReference type="OrthoDB" id="1694156at2759"/>
<comment type="caution">
    <text evidence="5">The sequence shown here is derived from an EMBL/GenBank/DDBJ whole genome shotgun (WGS) entry which is preliminary data.</text>
</comment>
<dbReference type="EMBL" id="CACTIH010001979">
    <property type="protein sequence ID" value="CAA2970579.1"/>
    <property type="molecule type" value="Genomic_DNA"/>
</dbReference>
<gene>
    <name evidence="5" type="ORF">OLEA9_A063139</name>
</gene>
<reference evidence="5 6" key="1">
    <citation type="submission" date="2019-12" db="EMBL/GenBank/DDBJ databases">
        <authorList>
            <person name="Alioto T."/>
            <person name="Alioto T."/>
            <person name="Gomez Garrido J."/>
        </authorList>
    </citation>
    <scope>NUCLEOTIDE SEQUENCE [LARGE SCALE GENOMIC DNA]</scope>
</reference>
<proteinExistence type="inferred from homology"/>
<accession>A0A8S0QXN5</accession>
<keyword evidence="2 5" id="KW-0645">Protease</keyword>
<evidence type="ECO:0000256" key="3">
    <source>
        <dbReference type="ARBA" id="ARBA00022801"/>
    </source>
</evidence>
<dbReference type="GO" id="GO:0008234">
    <property type="term" value="F:cysteine-type peptidase activity"/>
    <property type="evidence" value="ECO:0007669"/>
    <property type="project" value="InterPro"/>
</dbReference>
<dbReference type="Proteomes" id="UP000594638">
    <property type="component" value="Unassembled WGS sequence"/>
</dbReference>
<evidence type="ECO:0000256" key="2">
    <source>
        <dbReference type="ARBA" id="ARBA00022670"/>
    </source>
</evidence>
<dbReference type="SUPFAM" id="SSF54001">
    <property type="entry name" value="Cysteine proteinases"/>
    <property type="match status" value="1"/>
</dbReference>
<organism evidence="5 6">
    <name type="scientific">Olea europaea subsp. europaea</name>
    <dbReference type="NCBI Taxonomy" id="158383"/>
    <lineage>
        <taxon>Eukaryota</taxon>
        <taxon>Viridiplantae</taxon>
        <taxon>Streptophyta</taxon>
        <taxon>Embryophyta</taxon>
        <taxon>Tracheophyta</taxon>
        <taxon>Spermatophyta</taxon>
        <taxon>Magnoliopsida</taxon>
        <taxon>eudicotyledons</taxon>
        <taxon>Gunneridae</taxon>
        <taxon>Pentapetalae</taxon>
        <taxon>asterids</taxon>
        <taxon>lamiids</taxon>
        <taxon>Lamiales</taxon>
        <taxon>Oleaceae</taxon>
        <taxon>Oleeae</taxon>
        <taxon>Olea</taxon>
    </lineage>
</organism>
<name>A0A8S0QXN5_OLEEU</name>
<feature type="domain" description="Ubiquitin-like protease family profile" evidence="4">
    <location>
        <begin position="73"/>
        <end position="171"/>
    </location>
</feature>
<protein>
    <submittedName>
        <fullName evidence="5">Sentrin-specific protease 1-like</fullName>
    </submittedName>
</protein>
<dbReference type="InterPro" id="IPR003653">
    <property type="entry name" value="Peptidase_C48_C"/>
</dbReference>
<dbReference type="InterPro" id="IPR038765">
    <property type="entry name" value="Papain-like_cys_pep_sf"/>
</dbReference>
<keyword evidence="3" id="KW-0378">Hydrolase</keyword>
<evidence type="ECO:0000256" key="1">
    <source>
        <dbReference type="ARBA" id="ARBA00005234"/>
    </source>
</evidence>
<comment type="similarity">
    <text evidence="1">Belongs to the peptidase C48 family.</text>
</comment>
<dbReference type="GO" id="GO:0006508">
    <property type="term" value="P:proteolysis"/>
    <property type="evidence" value="ECO:0007669"/>
    <property type="project" value="UniProtKB-KW"/>
</dbReference>
<evidence type="ECO:0000313" key="6">
    <source>
        <dbReference type="Proteomes" id="UP000594638"/>
    </source>
</evidence>
<dbReference type="AlphaFoldDB" id="A0A8S0QXN5"/>
<dbReference type="Gene3D" id="3.40.395.10">
    <property type="entry name" value="Adenoviral Proteinase, Chain A"/>
    <property type="match status" value="1"/>
</dbReference>
<evidence type="ECO:0000313" key="5">
    <source>
        <dbReference type="EMBL" id="CAA2970579.1"/>
    </source>
</evidence>
<evidence type="ECO:0000259" key="4">
    <source>
        <dbReference type="Pfam" id="PF02902"/>
    </source>
</evidence>
<keyword evidence="6" id="KW-1185">Reference proteome</keyword>
<dbReference type="Gramene" id="OE9A063139T1">
    <property type="protein sequence ID" value="OE9A063139C1"/>
    <property type="gene ID" value="OE9A063139"/>
</dbReference>
<dbReference type="Pfam" id="PF02902">
    <property type="entry name" value="Peptidase_C48"/>
    <property type="match status" value="1"/>
</dbReference>